<feature type="binding site" evidence="5">
    <location>
        <position position="82"/>
    </location>
    <ligand>
        <name>S-adenosyl-L-methionine</name>
        <dbReference type="ChEBI" id="CHEBI:59789"/>
    </ligand>
</feature>
<gene>
    <name evidence="5" type="primary">menG</name>
    <name evidence="6" type="ORF">HKW67_08630</name>
</gene>
<evidence type="ECO:0000256" key="3">
    <source>
        <dbReference type="ARBA" id="ARBA00022679"/>
    </source>
</evidence>
<dbReference type="InterPro" id="IPR004033">
    <property type="entry name" value="UbiE/COQ5_MeTrFase"/>
</dbReference>
<comment type="catalytic activity">
    <reaction evidence="5">
        <text>a 2-demethylmenaquinol + S-adenosyl-L-methionine = a menaquinol + S-adenosyl-L-homocysteine + H(+)</text>
        <dbReference type="Rhea" id="RHEA:42640"/>
        <dbReference type="Rhea" id="RHEA-COMP:9539"/>
        <dbReference type="Rhea" id="RHEA-COMP:9563"/>
        <dbReference type="ChEBI" id="CHEBI:15378"/>
        <dbReference type="ChEBI" id="CHEBI:18151"/>
        <dbReference type="ChEBI" id="CHEBI:55437"/>
        <dbReference type="ChEBI" id="CHEBI:57856"/>
        <dbReference type="ChEBI" id="CHEBI:59789"/>
        <dbReference type="EC" id="2.1.1.163"/>
    </reaction>
</comment>
<evidence type="ECO:0000256" key="2">
    <source>
        <dbReference type="ARBA" id="ARBA00022603"/>
    </source>
</evidence>
<dbReference type="GO" id="GO:0043770">
    <property type="term" value="F:demethylmenaquinone methyltransferase activity"/>
    <property type="evidence" value="ECO:0007669"/>
    <property type="project" value="UniProtKB-UniRule"/>
</dbReference>
<dbReference type="InterPro" id="IPR029063">
    <property type="entry name" value="SAM-dependent_MTases_sf"/>
</dbReference>
<dbReference type="GO" id="GO:0032259">
    <property type="term" value="P:methylation"/>
    <property type="evidence" value="ECO:0007669"/>
    <property type="project" value="UniProtKB-KW"/>
</dbReference>
<dbReference type="PROSITE" id="PS51608">
    <property type="entry name" value="SAM_MT_UBIE"/>
    <property type="match status" value="1"/>
</dbReference>
<accession>A0A6M4IPY5</accession>
<keyword evidence="1 5" id="KW-0474">Menaquinone biosynthesis</keyword>
<evidence type="ECO:0000256" key="4">
    <source>
        <dbReference type="ARBA" id="ARBA00022691"/>
    </source>
</evidence>
<keyword evidence="4 5" id="KW-0949">S-adenosyl-L-methionine</keyword>
<dbReference type="CDD" id="cd02440">
    <property type="entry name" value="AdoMet_MTases"/>
    <property type="match status" value="1"/>
</dbReference>
<dbReference type="HAMAP" id="MF_01813">
    <property type="entry name" value="MenG_UbiE_methyltr"/>
    <property type="match status" value="1"/>
</dbReference>
<dbReference type="AlphaFoldDB" id="A0A6M4IPY5"/>
<dbReference type="Proteomes" id="UP000500938">
    <property type="component" value="Chromosome"/>
</dbReference>
<dbReference type="EMBL" id="CP053085">
    <property type="protein sequence ID" value="QJR35567.1"/>
    <property type="molecule type" value="Genomic_DNA"/>
</dbReference>
<dbReference type="RefSeq" id="WP_171224999.1">
    <property type="nucleotide sequence ID" value="NZ_CP053085.1"/>
</dbReference>
<feature type="binding site" evidence="5">
    <location>
        <begin position="132"/>
        <end position="133"/>
    </location>
    <ligand>
        <name>S-adenosyl-L-methionine</name>
        <dbReference type="ChEBI" id="CHEBI:59789"/>
    </ligand>
</feature>
<dbReference type="Gene3D" id="3.40.50.150">
    <property type="entry name" value="Vaccinia Virus protein VP39"/>
    <property type="match status" value="1"/>
</dbReference>
<keyword evidence="3 5" id="KW-0808">Transferase</keyword>
<dbReference type="KEGG" id="ggr:HKW67_08630"/>
<evidence type="ECO:0000256" key="1">
    <source>
        <dbReference type="ARBA" id="ARBA00022428"/>
    </source>
</evidence>
<feature type="binding site" evidence="5">
    <location>
        <position position="102"/>
    </location>
    <ligand>
        <name>S-adenosyl-L-methionine</name>
        <dbReference type="ChEBI" id="CHEBI:59789"/>
    </ligand>
</feature>
<evidence type="ECO:0000256" key="5">
    <source>
        <dbReference type="HAMAP-Rule" id="MF_01813"/>
    </source>
</evidence>
<dbReference type="PANTHER" id="PTHR43591">
    <property type="entry name" value="METHYLTRANSFERASE"/>
    <property type="match status" value="1"/>
</dbReference>
<dbReference type="GO" id="GO:0009234">
    <property type="term" value="P:menaquinone biosynthetic process"/>
    <property type="evidence" value="ECO:0007669"/>
    <property type="project" value="UniProtKB-UniRule"/>
</dbReference>
<dbReference type="EC" id="2.1.1.163" evidence="5"/>
<reference evidence="6 7" key="1">
    <citation type="submission" date="2020-05" db="EMBL/GenBank/DDBJ databases">
        <title>Complete genome sequence of Gemmatimonas greenlandica TET16.</title>
        <authorList>
            <person name="Zeng Y."/>
        </authorList>
    </citation>
    <scope>NUCLEOTIDE SEQUENCE [LARGE SCALE GENOMIC DNA]</scope>
    <source>
        <strain evidence="6 7">TET16</strain>
    </source>
</reference>
<sequence length="261" mass="28627">MTPPAGSPERKLGSLDVDAYLADPSRKQAFVTPMFDIIAPRYDAFTKLFSLGMDAGWKRRAIAAAIAVAPGARRVLDLASGTGDVAAQLARALPQATVEALDASPRMIDAARKRLESVDADVSARVTPMVGDMMALPQERANIDMVSASYGVRNVPDPAQCVREMARVLRPGGALVTLDFYRPGFAPWRALFLWYLGVAGNVVGWLWHRDPIVYGYIARSIRDFMTADEFSALLRREGFEVVSVRRYLFGGIAQHVARRVT</sequence>
<dbReference type="UniPathway" id="UPA00079">
    <property type="reaction ID" value="UER00169"/>
</dbReference>
<keyword evidence="2 5" id="KW-0489">Methyltransferase</keyword>
<dbReference type="NCBIfam" id="TIGR01934">
    <property type="entry name" value="MenG_MenH_UbiE"/>
    <property type="match status" value="1"/>
</dbReference>
<organism evidence="6 7">
    <name type="scientific">Gemmatimonas groenlandica</name>
    <dbReference type="NCBI Taxonomy" id="2732249"/>
    <lineage>
        <taxon>Bacteria</taxon>
        <taxon>Pseudomonadati</taxon>
        <taxon>Gemmatimonadota</taxon>
        <taxon>Gemmatimonadia</taxon>
        <taxon>Gemmatimonadales</taxon>
        <taxon>Gemmatimonadaceae</taxon>
        <taxon>Gemmatimonas</taxon>
    </lineage>
</organism>
<protein>
    <recommendedName>
        <fullName evidence="5">Demethylmenaquinone methyltransferase</fullName>
        <ecNumber evidence="5">2.1.1.163</ecNumber>
    </recommendedName>
</protein>
<comment type="function">
    <text evidence="5">Methyltransferase required for the conversion of demethylmenaquinol (DMKH2) to menaquinol (MKH2).</text>
</comment>
<feature type="binding site" evidence="5">
    <location>
        <position position="149"/>
    </location>
    <ligand>
        <name>S-adenosyl-L-methionine</name>
        <dbReference type="ChEBI" id="CHEBI:59789"/>
    </ligand>
</feature>
<evidence type="ECO:0000313" key="7">
    <source>
        <dbReference type="Proteomes" id="UP000500938"/>
    </source>
</evidence>
<dbReference type="SUPFAM" id="SSF53335">
    <property type="entry name" value="S-adenosyl-L-methionine-dependent methyltransferases"/>
    <property type="match status" value="1"/>
</dbReference>
<evidence type="ECO:0000313" key="6">
    <source>
        <dbReference type="EMBL" id="QJR35567.1"/>
    </source>
</evidence>
<dbReference type="PANTHER" id="PTHR43591:SF24">
    <property type="entry name" value="2-METHOXY-6-POLYPRENYL-1,4-BENZOQUINOL METHYLASE, MITOCHONDRIAL"/>
    <property type="match status" value="1"/>
</dbReference>
<comment type="pathway">
    <text evidence="5">Quinol/quinone metabolism; menaquinone biosynthesis; menaquinol from 1,4-dihydroxy-2-naphthoate: step 2/2.</text>
</comment>
<dbReference type="Pfam" id="PF01209">
    <property type="entry name" value="Ubie_methyltran"/>
    <property type="match status" value="1"/>
</dbReference>
<keyword evidence="6" id="KW-0830">Ubiquinone</keyword>
<proteinExistence type="inferred from homology"/>
<comment type="similarity">
    <text evidence="5">Belongs to the class I-like SAM-binding methyltransferase superfamily. MenG/UbiE family.</text>
</comment>
<keyword evidence="7" id="KW-1185">Reference proteome</keyword>
<name>A0A6M4IPY5_9BACT</name>